<dbReference type="InterPro" id="IPR029052">
    <property type="entry name" value="Metallo-depent_PP-like"/>
</dbReference>
<dbReference type="AlphaFoldDB" id="X0VHN5"/>
<accession>X0VHN5</accession>
<gene>
    <name evidence="1" type="ORF">S01H1_43365</name>
</gene>
<dbReference type="Gene3D" id="3.60.21.10">
    <property type="match status" value="1"/>
</dbReference>
<organism evidence="1">
    <name type="scientific">marine sediment metagenome</name>
    <dbReference type="NCBI Taxonomy" id="412755"/>
    <lineage>
        <taxon>unclassified sequences</taxon>
        <taxon>metagenomes</taxon>
        <taxon>ecological metagenomes</taxon>
    </lineage>
</organism>
<proteinExistence type="predicted"/>
<protein>
    <recommendedName>
        <fullName evidence="2">Calcineurin-like phosphoesterase domain-containing protein</fullName>
    </recommendedName>
</protein>
<feature type="non-terminal residue" evidence="1">
    <location>
        <position position="265"/>
    </location>
</feature>
<dbReference type="EMBL" id="BARS01027625">
    <property type="protein sequence ID" value="GAG00041.1"/>
    <property type="molecule type" value="Genomic_DNA"/>
</dbReference>
<dbReference type="SUPFAM" id="SSF56300">
    <property type="entry name" value="Metallo-dependent phosphatases"/>
    <property type="match status" value="1"/>
</dbReference>
<sequence length="265" mass="29972">DSGSIATSQLVRVFARLVRRHPIPVFPHVQPIQATTVYERPIPAYFDGSVKTTLVLADAHVGFRRTGRGLTRLDPFHDREAMDTAYRVALAVHPDEIVVLGDKLDLPDWTVRFHREPDIRLVTQPALIELHWYLARIRAMLPRTRIVYLAGNHEKRFSTMLEAHIPAAYKLKSVDDLDGWDAFSIPKLLDLDGLGVEYIAHYPQGSYFISPELETEHGSTARKGQGDTSRSIMRDRSNSVFSGHIHRPELVSKVDRRGGVNTPIQ</sequence>
<evidence type="ECO:0008006" key="2">
    <source>
        <dbReference type="Google" id="ProtNLM"/>
    </source>
</evidence>
<reference evidence="1" key="1">
    <citation type="journal article" date="2014" name="Front. Microbiol.">
        <title>High frequency of phylogenetically diverse reductive dehalogenase-homologous genes in deep subseafloor sedimentary metagenomes.</title>
        <authorList>
            <person name="Kawai M."/>
            <person name="Futagami T."/>
            <person name="Toyoda A."/>
            <person name="Takaki Y."/>
            <person name="Nishi S."/>
            <person name="Hori S."/>
            <person name="Arai W."/>
            <person name="Tsubouchi T."/>
            <person name="Morono Y."/>
            <person name="Uchiyama I."/>
            <person name="Ito T."/>
            <person name="Fujiyama A."/>
            <person name="Inagaki F."/>
            <person name="Takami H."/>
        </authorList>
    </citation>
    <scope>NUCLEOTIDE SEQUENCE</scope>
    <source>
        <strain evidence="1">Expedition CK06-06</strain>
    </source>
</reference>
<name>X0VHN5_9ZZZZ</name>
<evidence type="ECO:0000313" key="1">
    <source>
        <dbReference type="EMBL" id="GAG00041.1"/>
    </source>
</evidence>
<feature type="non-terminal residue" evidence="1">
    <location>
        <position position="1"/>
    </location>
</feature>
<comment type="caution">
    <text evidence="1">The sequence shown here is derived from an EMBL/GenBank/DDBJ whole genome shotgun (WGS) entry which is preliminary data.</text>
</comment>